<sequence length="190" mass="20377">MNNRSRVLLPLGAALVLGAALMLRFVPTGPPPAVAPAGAPPPVTVSPRAPSAPISIPADARARLAEKVKSRQGEGVTSEERRATVVPIGPGDVVPEPEVANPLPQQNDPIEPEKPQTAEWKHGKLVRITELRTRDLERLEAERAAAEASGNKEEARRLAVQLSRHRARLEELHKQTAALAGQASQDQAER</sequence>
<proteinExistence type="predicted"/>
<organism evidence="3">
    <name type="scientific">Archangium gephyra</name>
    <dbReference type="NCBI Taxonomy" id="48"/>
    <lineage>
        <taxon>Bacteria</taxon>
        <taxon>Pseudomonadati</taxon>
        <taxon>Myxococcota</taxon>
        <taxon>Myxococcia</taxon>
        <taxon>Myxococcales</taxon>
        <taxon>Cystobacterineae</taxon>
        <taxon>Archangiaceae</taxon>
        <taxon>Archangium</taxon>
    </lineage>
</organism>
<dbReference type="AlphaFoldDB" id="A0A3S7UUP2"/>
<reference evidence="3" key="1">
    <citation type="journal article" date="2018" name="J. Ind. Microbiol. Biotechnol.">
        <title>Genome mining reveals uncommon alkylpyrones as type III PKS products from myxobacteria.</title>
        <authorList>
            <person name="Hug J.J."/>
            <person name="Panter F."/>
            <person name="Krug D."/>
            <person name="Muller R."/>
        </authorList>
    </citation>
    <scope>NUCLEOTIDE SEQUENCE</scope>
    <source>
        <strain evidence="3">MCy8375</strain>
    </source>
</reference>
<keyword evidence="1" id="KW-0175">Coiled coil</keyword>
<evidence type="ECO:0000256" key="1">
    <source>
        <dbReference type="SAM" id="Coils"/>
    </source>
</evidence>
<feature type="coiled-coil region" evidence="1">
    <location>
        <begin position="136"/>
        <end position="175"/>
    </location>
</feature>
<protein>
    <submittedName>
        <fullName evidence="3">Uncharacterized protein</fullName>
    </submittedName>
</protein>
<evidence type="ECO:0000256" key="2">
    <source>
        <dbReference type="SAM" id="MobiDB-lite"/>
    </source>
</evidence>
<feature type="region of interest" description="Disordered" evidence="2">
    <location>
        <begin position="35"/>
        <end position="54"/>
    </location>
</feature>
<dbReference type="EMBL" id="MH908875">
    <property type="protein sequence ID" value="AYM52457.1"/>
    <property type="molecule type" value="Genomic_DNA"/>
</dbReference>
<feature type="compositionally biased region" description="Basic and acidic residues" evidence="2">
    <location>
        <begin position="66"/>
        <end position="83"/>
    </location>
</feature>
<accession>A0A3S7UUP2</accession>
<feature type="region of interest" description="Disordered" evidence="2">
    <location>
        <begin position="66"/>
        <end position="117"/>
    </location>
</feature>
<evidence type="ECO:0000313" key="3">
    <source>
        <dbReference type="EMBL" id="AYM52457.1"/>
    </source>
</evidence>
<name>A0A3S7UUP2_9BACT</name>
<feature type="compositionally biased region" description="Low complexity" evidence="2">
    <location>
        <begin position="45"/>
        <end position="54"/>
    </location>
</feature>
<feature type="compositionally biased region" description="Pro residues" evidence="2">
    <location>
        <begin position="35"/>
        <end position="44"/>
    </location>
</feature>